<geneLocation type="mitochondrion" evidence="2"/>
<name>A0A5N5IVY5_9ROSI</name>
<evidence type="ECO:0000256" key="1">
    <source>
        <dbReference type="SAM" id="MobiDB-lite"/>
    </source>
</evidence>
<protein>
    <submittedName>
        <fullName evidence="2">Uncharacterized protein</fullName>
    </submittedName>
</protein>
<gene>
    <name evidence="2" type="ORF">DKX38_030066</name>
</gene>
<proteinExistence type="predicted"/>
<accession>A0A5N5IVY5</accession>
<dbReference type="EMBL" id="VDCV01000020">
    <property type="protein sequence ID" value="KAB5511271.1"/>
    <property type="molecule type" value="Genomic_DNA"/>
</dbReference>
<organism evidence="2 3">
    <name type="scientific">Salix brachista</name>
    <dbReference type="NCBI Taxonomy" id="2182728"/>
    <lineage>
        <taxon>Eukaryota</taxon>
        <taxon>Viridiplantae</taxon>
        <taxon>Streptophyta</taxon>
        <taxon>Embryophyta</taxon>
        <taxon>Tracheophyta</taxon>
        <taxon>Spermatophyta</taxon>
        <taxon>Magnoliopsida</taxon>
        <taxon>eudicotyledons</taxon>
        <taxon>Gunneridae</taxon>
        <taxon>Pentapetalae</taxon>
        <taxon>rosids</taxon>
        <taxon>fabids</taxon>
        <taxon>Malpighiales</taxon>
        <taxon>Salicaceae</taxon>
        <taxon>Saliceae</taxon>
        <taxon>Salix</taxon>
    </lineage>
</organism>
<keyword evidence="2" id="KW-0496">Mitochondrion</keyword>
<dbReference type="Proteomes" id="UP000326939">
    <property type="component" value="Mitochondrion MT"/>
</dbReference>
<feature type="region of interest" description="Disordered" evidence="1">
    <location>
        <begin position="331"/>
        <end position="373"/>
    </location>
</feature>
<evidence type="ECO:0000313" key="2">
    <source>
        <dbReference type="EMBL" id="KAB5511271.1"/>
    </source>
</evidence>
<reference evidence="3" key="1">
    <citation type="journal article" date="2019" name="Gigascience">
        <title>De novo genome assembly of the endangered Acer yangbiense, a plant species with extremely small populations endemic to Yunnan Province, China.</title>
        <authorList>
            <person name="Yang J."/>
            <person name="Wariss H.M."/>
            <person name="Tao L."/>
            <person name="Zhang R."/>
            <person name="Yun Q."/>
            <person name="Hollingsworth P."/>
            <person name="Dao Z."/>
            <person name="Luo G."/>
            <person name="Guo H."/>
            <person name="Ma Y."/>
            <person name="Sun W."/>
        </authorList>
    </citation>
    <scope>NUCLEOTIDE SEQUENCE [LARGE SCALE GENOMIC DNA]</scope>
    <source>
        <strain evidence="3">cv. br00</strain>
    </source>
</reference>
<feature type="compositionally biased region" description="Polar residues" evidence="1">
    <location>
        <begin position="357"/>
        <end position="373"/>
    </location>
</feature>
<sequence length="380" mass="42798">MIRTDQRPVLRYEALEEGREQPTTFLRNCCRHWAPIHALWKIGCVWSALRFFSSFAMRKADRLAYRLSGPYDGRIVDWLGGANPTPRRLRPSPKSGAGRDARPSMQRSIPYLSLKNPEAVVSPTGQVPCLVALDQVVKLFALIGLRDRDGQGVYVGRSDGALLSQTSINYIQGKARHGSSRLQAARASRERAYDSTTKSETTGRNALFEWYLIHKERIHLLVRYGLYKGNVTLEIWGVLIEVPLGPLTVKPMYQPASVVANTLCFSMHFGSRACKIEQWILEEFNFEHLLFFRWHLSCLPSSFNRHTRLDSSGGPASASIRLRTSPTTLSQEPIFQDSAGPSKNGDTSPKNQGRRQPPTSTAWRNCSHTTTNPNFLQIDI</sequence>
<dbReference type="AlphaFoldDB" id="A0A5N5IVY5"/>
<feature type="compositionally biased region" description="Polar residues" evidence="1">
    <location>
        <begin position="331"/>
        <end position="351"/>
    </location>
</feature>
<keyword evidence="3" id="KW-1185">Reference proteome</keyword>
<feature type="region of interest" description="Disordered" evidence="1">
    <location>
        <begin position="84"/>
        <end position="104"/>
    </location>
</feature>
<comment type="caution">
    <text evidence="2">The sequence shown here is derived from an EMBL/GenBank/DDBJ whole genome shotgun (WGS) entry which is preliminary data.</text>
</comment>
<evidence type="ECO:0000313" key="3">
    <source>
        <dbReference type="Proteomes" id="UP000326939"/>
    </source>
</evidence>